<dbReference type="AlphaFoldDB" id="F8N9C9"/>
<dbReference type="HOGENOM" id="CLU_130257_5_1_10"/>
<dbReference type="OrthoDB" id="9803106at2"/>
<accession>F8N9C9</accession>
<dbReference type="RefSeq" id="WP_007575502.1">
    <property type="nucleotide sequence ID" value="NZ_BPTS01000002.1"/>
</dbReference>
<dbReference type="InterPro" id="IPR043519">
    <property type="entry name" value="NT_sf"/>
</dbReference>
<sequence>MEFGIEERYLSELRNILSSIPEIEEAVIYGSRARGDYKPTSDIDLTLKGEHLTDRQLFLLREKLYASRLPYLCDTSIFSHLRSRPFVNNILRDGVVFYRRGN</sequence>
<dbReference type="EMBL" id="GL945017">
    <property type="protein sequence ID" value="EGN57738.1"/>
    <property type="molecule type" value="Genomic_DNA"/>
</dbReference>
<keyword evidence="3" id="KW-1185">Reference proteome</keyword>
<dbReference type="PANTHER" id="PTHR33933:SF1">
    <property type="entry name" value="PROTEIN ADENYLYLTRANSFERASE MNTA-RELATED"/>
    <property type="match status" value="1"/>
</dbReference>
<organism evidence="2 3">
    <name type="scientific">Hallella multisaccharivorax DSM 17128</name>
    <dbReference type="NCBI Taxonomy" id="688246"/>
    <lineage>
        <taxon>Bacteria</taxon>
        <taxon>Pseudomonadati</taxon>
        <taxon>Bacteroidota</taxon>
        <taxon>Bacteroidia</taxon>
        <taxon>Bacteroidales</taxon>
        <taxon>Prevotellaceae</taxon>
        <taxon>Hallella</taxon>
    </lineage>
</organism>
<feature type="domain" description="Polymerase beta nucleotidyltransferase" evidence="1">
    <location>
        <begin position="12"/>
        <end position="100"/>
    </location>
</feature>
<dbReference type="Pfam" id="PF18765">
    <property type="entry name" value="Polbeta"/>
    <property type="match status" value="1"/>
</dbReference>
<evidence type="ECO:0000259" key="1">
    <source>
        <dbReference type="Pfam" id="PF18765"/>
    </source>
</evidence>
<dbReference type="InterPro" id="IPR052548">
    <property type="entry name" value="Type_VII_TA_antitoxin"/>
</dbReference>
<gene>
    <name evidence="2" type="ORF">Premu_2357</name>
</gene>
<evidence type="ECO:0000313" key="3">
    <source>
        <dbReference type="Proteomes" id="UP000002772"/>
    </source>
</evidence>
<reference evidence="3" key="1">
    <citation type="journal article" date="2011" name="Stand. Genomic Sci.">
        <title>Non-contiguous finished genome sequence of the opportunistic oral pathogen Prevotella multisaccharivorax type strain (PPPA20).</title>
        <authorList>
            <person name="Pati A."/>
            <person name="Gronow S."/>
            <person name="Lu M."/>
            <person name="Lapidus A."/>
            <person name="Nolan M."/>
            <person name="Lucas S."/>
            <person name="Hammon N."/>
            <person name="Deshpande S."/>
            <person name="Cheng J.F."/>
            <person name="Tapia R."/>
            <person name="Han C."/>
            <person name="Goodwin L."/>
            <person name="Pitluck S."/>
            <person name="Liolios K."/>
            <person name="Pagani I."/>
            <person name="Mavromatis K."/>
            <person name="Mikhailova N."/>
            <person name="Huntemann M."/>
            <person name="Chen A."/>
            <person name="Palaniappan K."/>
            <person name="Land M."/>
            <person name="Hauser L."/>
            <person name="Detter J.C."/>
            <person name="Brambilla E.M."/>
            <person name="Rohde M."/>
            <person name="Goker M."/>
            <person name="Woyke T."/>
            <person name="Bristow J."/>
            <person name="Eisen J.A."/>
            <person name="Markowitz V."/>
            <person name="Hugenholtz P."/>
            <person name="Kyrpides N.C."/>
            <person name="Klenk H.P."/>
            <person name="Ivanova N."/>
        </authorList>
    </citation>
    <scope>NUCLEOTIDE SEQUENCE [LARGE SCALE GENOMIC DNA]</scope>
    <source>
        <strain evidence="3">DSM 17128</strain>
    </source>
</reference>
<dbReference type="InterPro" id="IPR041633">
    <property type="entry name" value="Polbeta"/>
</dbReference>
<proteinExistence type="predicted"/>
<dbReference type="Proteomes" id="UP000002772">
    <property type="component" value="Unassembled WGS sequence"/>
</dbReference>
<name>F8N9C9_9BACT</name>
<dbReference type="PANTHER" id="PTHR33933">
    <property type="entry name" value="NUCLEOTIDYLTRANSFERASE"/>
    <property type="match status" value="1"/>
</dbReference>
<dbReference type="Gene3D" id="3.30.460.10">
    <property type="entry name" value="Beta Polymerase, domain 2"/>
    <property type="match status" value="1"/>
</dbReference>
<dbReference type="SUPFAM" id="SSF81301">
    <property type="entry name" value="Nucleotidyltransferase"/>
    <property type="match status" value="1"/>
</dbReference>
<dbReference type="STRING" id="688246.Premu_2357"/>
<protein>
    <submittedName>
        <fullName evidence="2">DNA polymerase beta domain protein region</fullName>
    </submittedName>
</protein>
<evidence type="ECO:0000313" key="2">
    <source>
        <dbReference type="EMBL" id="EGN57738.1"/>
    </source>
</evidence>
<dbReference type="CDD" id="cd05403">
    <property type="entry name" value="NT_KNTase_like"/>
    <property type="match status" value="1"/>
</dbReference>
<dbReference type="eggNOG" id="COG1708">
    <property type="taxonomic scope" value="Bacteria"/>
</dbReference>